<protein>
    <recommendedName>
        <fullName evidence="3">Fumarylacetoacetase-like C-terminal domain-containing protein</fullName>
    </recommendedName>
</protein>
<proteinExistence type="inferred from homology"/>
<evidence type="ECO:0000313" key="4">
    <source>
        <dbReference type="EMBL" id="KAH7205137.1"/>
    </source>
</evidence>
<dbReference type="InterPro" id="IPR036663">
    <property type="entry name" value="Fumarylacetoacetase_C_sf"/>
</dbReference>
<feature type="domain" description="Fumarylacetoacetase-like C-terminal" evidence="3">
    <location>
        <begin position="2"/>
        <end position="150"/>
    </location>
</feature>
<dbReference type="SUPFAM" id="SSF56529">
    <property type="entry name" value="FAH"/>
    <property type="match status" value="1"/>
</dbReference>
<dbReference type="PANTHER" id="PTHR11820:SF86">
    <property type="entry name" value="FUMARYLACETOACETATE HYDROLASE FAMILY PROTEIN (AFU_ORTHOLOGUE AFUA_7G07000)"/>
    <property type="match status" value="1"/>
</dbReference>
<keyword evidence="5" id="KW-1185">Reference proteome</keyword>
<dbReference type="PANTHER" id="PTHR11820">
    <property type="entry name" value="ACYLPYRUVASE"/>
    <property type="match status" value="1"/>
</dbReference>
<comment type="similarity">
    <text evidence="1">Belongs to the FAH family.</text>
</comment>
<dbReference type="OrthoDB" id="411064at2759"/>
<dbReference type="Proteomes" id="UP000720189">
    <property type="component" value="Unassembled WGS sequence"/>
</dbReference>
<dbReference type="GO" id="GO:0046872">
    <property type="term" value="F:metal ion binding"/>
    <property type="evidence" value="ECO:0007669"/>
    <property type="project" value="UniProtKB-KW"/>
</dbReference>
<evidence type="ECO:0000313" key="5">
    <source>
        <dbReference type="Proteomes" id="UP000720189"/>
    </source>
</evidence>
<dbReference type="GeneID" id="70224586"/>
<dbReference type="InterPro" id="IPR011234">
    <property type="entry name" value="Fumarylacetoacetase-like_C"/>
</dbReference>
<dbReference type="EMBL" id="JAGMUX010000039">
    <property type="protein sequence ID" value="KAH7205137.1"/>
    <property type="molecule type" value="Genomic_DNA"/>
</dbReference>
<dbReference type="GO" id="GO:0018773">
    <property type="term" value="F:acetylpyruvate hydrolase activity"/>
    <property type="evidence" value="ECO:0007669"/>
    <property type="project" value="TreeGrafter"/>
</dbReference>
<comment type="caution">
    <text evidence="4">The sequence shown here is derived from an EMBL/GenBank/DDBJ whole genome shotgun (WGS) entry which is preliminary data.</text>
</comment>
<reference evidence="4" key="1">
    <citation type="journal article" date="2021" name="Nat. Commun.">
        <title>Genetic determinants of endophytism in the Arabidopsis root mycobiome.</title>
        <authorList>
            <person name="Mesny F."/>
            <person name="Miyauchi S."/>
            <person name="Thiergart T."/>
            <person name="Pickel B."/>
            <person name="Atanasova L."/>
            <person name="Karlsson M."/>
            <person name="Huettel B."/>
            <person name="Barry K.W."/>
            <person name="Haridas S."/>
            <person name="Chen C."/>
            <person name="Bauer D."/>
            <person name="Andreopoulos W."/>
            <person name="Pangilinan J."/>
            <person name="LaButti K."/>
            <person name="Riley R."/>
            <person name="Lipzen A."/>
            <person name="Clum A."/>
            <person name="Drula E."/>
            <person name="Henrissat B."/>
            <person name="Kohler A."/>
            <person name="Grigoriev I.V."/>
            <person name="Martin F.M."/>
            <person name="Hacquard S."/>
        </authorList>
    </citation>
    <scope>NUCLEOTIDE SEQUENCE</scope>
    <source>
        <strain evidence="4">MPI-CAGE-AT-0023</strain>
    </source>
</reference>
<accession>A0A9P9FWC7</accession>
<dbReference type="AlphaFoldDB" id="A0A9P9FWC7"/>
<organism evidence="4 5">
    <name type="scientific">Fusarium redolens</name>
    <dbReference type="NCBI Taxonomy" id="48865"/>
    <lineage>
        <taxon>Eukaryota</taxon>
        <taxon>Fungi</taxon>
        <taxon>Dikarya</taxon>
        <taxon>Ascomycota</taxon>
        <taxon>Pezizomycotina</taxon>
        <taxon>Sordariomycetes</taxon>
        <taxon>Hypocreomycetidae</taxon>
        <taxon>Hypocreales</taxon>
        <taxon>Nectriaceae</taxon>
        <taxon>Fusarium</taxon>
        <taxon>Fusarium redolens species complex</taxon>
    </lineage>
</organism>
<dbReference type="Gene3D" id="3.90.850.10">
    <property type="entry name" value="Fumarylacetoacetase-like, C-terminal domain"/>
    <property type="match status" value="1"/>
</dbReference>
<name>A0A9P9FWC7_FUSRE</name>
<gene>
    <name evidence="4" type="ORF">BKA55DRAFT_587211</name>
</gene>
<dbReference type="Pfam" id="PF01557">
    <property type="entry name" value="FAA_hydrolase"/>
    <property type="match status" value="1"/>
</dbReference>
<keyword evidence="2" id="KW-0479">Metal-binding</keyword>
<evidence type="ECO:0000256" key="1">
    <source>
        <dbReference type="ARBA" id="ARBA00010211"/>
    </source>
</evidence>
<sequence>MTSRACRDVNAKEGQPCILGYTVGNDISYCLYQLPEQRGRQFYFAKAFDVFAPIGPTHVRPEVIGQGERLKLITRLNGETVQDAEFMKDLIWKPAEILSWMSQGMTIPSGRAVMTGTLAGVGVLKNPRRLLRDGNIVEVEIPNVSVLTNKTMFE</sequence>
<evidence type="ECO:0000259" key="3">
    <source>
        <dbReference type="Pfam" id="PF01557"/>
    </source>
</evidence>
<dbReference type="RefSeq" id="XP_046040909.1">
    <property type="nucleotide sequence ID" value="XM_046194632.1"/>
</dbReference>
<evidence type="ECO:0000256" key="2">
    <source>
        <dbReference type="ARBA" id="ARBA00022723"/>
    </source>
</evidence>